<feature type="transmembrane region" description="Helical" evidence="10">
    <location>
        <begin position="231"/>
        <end position="251"/>
    </location>
</feature>
<dbReference type="Gene3D" id="1.20.1420.30">
    <property type="entry name" value="NCX, central ion-binding region"/>
    <property type="match status" value="2"/>
</dbReference>
<dbReference type="EMBL" id="JARKIF010000001">
    <property type="protein sequence ID" value="KAJ7650350.1"/>
    <property type="molecule type" value="Genomic_DNA"/>
</dbReference>
<dbReference type="Proteomes" id="UP001221142">
    <property type="component" value="Unassembled WGS sequence"/>
</dbReference>
<dbReference type="FunFam" id="1.20.1420.30:FF:000024">
    <property type="entry name" value="Calcium/proton exchanger, variant"/>
    <property type="match status" value="1"/>
</dbReference>
<dbReference type="GO" id="GO:0015369">
    <property type="term" value="F:calcium:proton antiporter activity"/>
    <property type="evidence" value="ECO:0007669"/>
    <property type="project" value="UniProtKB-UniRule"/>
</dbReference>
<feature type="region of interest" description="Disordered" evidence="11">
    <location>
        <begin position="313"/>
        <end position="340"/>
    </location>
</feature>
<comment type="similarity">
    <text evidence="2 10">Belongs to the Ca(2+):cation antiporter (CaCA) (TC 2.A.19) family.</text>
</comment>
<feature type="transmembrane region" description="Helical" evidence="10">
    <location>
        <begin position="449"/>
        <end position="465"/>
    </location>
</feature>
<feature type="transmembrane region" description="Helical" evidence="10">
    <location>
        <begin position="342"/>
        <end position="362"/>
    </location>
</feature>
<proteinExistence type="inferred from homology"/>
<evidence type="ECO:0000256" key="9">
    <source>
        <dbReference type="ARBA" id="ARBA00023136"/>
    </source>
</evidence>
<dbReference type="GO" id="GO:0006874">
    <property type="term" value="P:intracellular calcium ion homeostasis"/>
    <property type="evidence" value="ECO:0007669"/>
    <property type="project" value="TreeGrafter"/>
</dbReference>
<feature type="transmembrane region" description="Helical" evidence="10">
    <location>
        <begin position="196"/>
        <end position="219"/>
    </location>
</feature>
<feature type="region of interest" description="Disordered" evidence="11">
    <location>
        <begin position="18"/>
        <end position="69"/>
    </location>
</feature>
<feature type="transmembrane region" description="Helical" evidence="10">
    <location>
        <begin position="271"/>
        <end position="289"/>
    </location>
</feature>
<keyword evidence="9 10" id="KW-0472">Membrane</keyword>
<comment type="function">
    <text evidence="10">Has a role in promoting intracellular calcium ion sequestration via the exchange of calcium ions for hydrogen ions across the vacuolar membrane. Involved also in manganese ion homeostasis via its uptake into the vacuole.</text>
</comment>
<dbReference type="InterPro" id="IPR004713">
    <property type="entry name" value="CaH_exchang"/>
</dbReference>
<dbReference type="PANTHER" id="PTHR31503:SF20">
    <property type="entry name" value="CA(2+)_H(+) EXCHANGER, PUTATIVE (EUROFUNG)-RELATED"/>
    <property type="match status" value="1"/>
</dbReference>
<feature type="compositionally biased region" description="Polar residues" evidence="11">
    <location>
        <begin position="18"/>
        <end position="39"/>
    </location>
</feature>
<comment type="caution">
    <text evidence="10">Lacks conserved residue(s) required for the propagation of feature annotation.</text>
</comment>
<evidence type="ECO:0000313" key="15">
    <source>
        <dbReference type="Proteomes" id="UP001221142"/>
    </source>
</evidence>
<dbReference type="InterPro" id="IPR044880">
    <property type="entry name" value="NCX_ion-bd_dom_sf"/>
</dbReference>
<dbReference type="GO" id="GO:0000329">
    <property type="term" value="C:fungal-type vacuole membrane"/>
    <property type="evidence" value="ECO:0007669"/>
    <property type="project" value="TreeGrafter"/>
</dbReference>
<protein>
    <recommendedName>
        <fullName evidence="10">Vacuolar calcium ion transporter</fullName>
    </recommendedName>
</protein>
<evidence type="ECO:0000256" key="12">
    <source>
        <dbReference type="SAM" id="SignalP"/>
    </source>
</evidence>
<dbReference type="NCBIfam" id="TIGR00378">
    <property type="entry name" value="cax"/>
    <property type="match status" value="1"/>
</dbReference>
<keyword evidence="4 10" id="KW-0109">Calcium transport</keyword>
<keyword evidence="10" id="KW-0926">Vacuole</keyword>
<feature type="transmembrane region" description="Helical" evidence="10">
    <location>
        <begin position="108"/>
        <end position="125"/>
    </location>
</feature>
<evidence type="ECO:0000256" key="2">
    <source>
        <dbReference type="ARBA" id="ARBA00008170"/>
    </source>
</evidence>
<dbReference type="Pfam" id="PF01699">
    <property type="entry name" value="Na_Ca_ex"/>
    <property type="match status" value="2"/>
</dbReference>
<accession>A0AAD7CJC4</accession>
<keyword evidence="10" id="KW-0050">Antiport</keyword>
<feature type="compositionally biased region" description="Acidic residues" evidence="11">
    <location>
        <begin position="328"/>
        <end position="340"/>
    </location>
</feature>
<name>A0AAD7CJC4_9AGAR</name>
<keyword evidence="7 10" id="KW-1133">Transmembrane helix</keyword>
<feature type="chain" id="PRO_5042270029" description="Vacuolar calcium ion transporter" evidence="12">
    <location>
        <begin position="20"/>
        <end position="514"/>
    </location>
</feature>
<dbReference type="PANTHER" id="PTHR31503">
    <property type="entry name" value="VACUOLAR CALCIUM ION TRANSPORTER"/>
    <property type="match status" value="1"/>
</dbReference>
<evidence type="ECO:0000256" key="6">
    <source>
        <dbReference type="ARBA" id="ARBA00022837"/>
    </source>
</evidence>
<reference evidence="14" key="1">
    <citation type="submission" date="2023-03" db="EMBL/GenBank/DDBJ databases">
        <title>Massive genome expansion in bonnet fungi (Mycena s.s.) driven by repeated elements and novel gene families across ecological guilds.</title>
        <authorList>
            <consortium name="Lawrence Berkeley National Laboratory"/>
            <person name="Harder C.B."/>
            <person name="Miyauchi S."/>
            <person name="Viragh M."/>
            <person name="Kuo A."/>
            <person name="Thoen E."/>
            <person name="Andreopoulos B."/>
            <person name="Lu D."/>
            <person name="Skrede I."/>
            <person name="Drula E."/>
            <person name="Henrissat B."/>
            <person name="Morin E."/>
            <person name="Kohler A."/>
            <person name="Barry K."/>
            <person name="LaButti K."/>
            <person name="Morin E."/>
            <person name="Salamov A."/>
            <person name="Lipzen A."/>
            <person name="Mereny Z."/>
            <person name="Hegedus B."/>
            <person name="Baldrian P."/>
            <person name="Stursova M."/>
            <person name="Weitz H."/>
            <person name="Taylor A."/>
            <person name="Grigoriev I.V."/>
            <person name="Nagy L.G."/>
            <person name="Martin F."/>
            <person name="Kauserud H."/>
        </authorList>
    </citation>
    <scope>NUCLEOTIDE SEQUENCE</scope>
    <source>
        <strain evidence="14">9284</strain>
    </source>
</reference>
<evidence type="ECO:0000259" key="13">
    <source>
        <dbReference type="Pfam" id="PF01699"/>
    </source>
</evidence>
<gene>
    <name evidence="14" type="ORF">FB45DRAFT_986431</name>
</gene>
<comment type="caution">
    <text evidence="14">The sequence shown here is derived from an EMBL/GenBank/DDBJ whole genome shotgun (WGS) entry which is preliminary data.</text>
</comment>
<dbReference type="GO" id="GO:0012505">
    <property type="term" value="C:endomembrane system"/>
    <property type="evidence" value="ECO:0007669"/>
    <property type="project" value="UniProtKB-SubCell"/>
</dbReference>
<feature type="transmembrane region" description="Helical" evidence="10">
    <location>
        <begin position="131"/>
        <end position="151"/>
    </location>
</feature>
<evidence type="ECO:0000256" key="1">
    <source>
        <dbReference type="ARBA" id="ARBA00004127"/>
    </source>
</evidence>
<feature type="transmembrane region" description="Helical" evidence="10">
    <location>
        <begin position="413"/>
        <end position="437"/>
    </location>
</feature>
<evidence type="ECO:0000256" key="5">
    <source>
        <dbReference type="ARBA" id="ARBA00022692"/>
    </source>
</evidence>
<keyword evidence="3 10" id="KW-0813">Transport</keyword>
<dbReference type="InterPro" id="IPR004798">
    <property type="entry name" value="CAX-like"/>
</dbReference>
<keyword evidence="15" id="KW-1185">Reference proteome</keyword>
<keyword evidence="8 10" id="KW-0406">Ion transport</keyword>
<keyword evidence="6 10" id="KW-0106">Calcium</keyword>
<evidence type="ECO:0000256" key="3">
    <source>
        <dbReference type="ARBA" id="ARBA00022448"/>
    </source>
</evidence>
<evidence type="ECO:0000256" key="8">
    <source>
        <dbReference type="ARBA" id="ARBA00023065"/>
    </source>
</evidence>
<comment type="subcellular location">
    <subcellularLocation>
        <location evidence="1">Endomembrane system</location>
        <topology evidence="1">Multi-pass membrane protein</topology>
    </subcellularLocation>
    <subcellularLocation>
        <location evidence="10">Vacuole membrane</location>
    </subcellularLocation>
</comment>
<sequence length="514" mass="56233">MGTLFFCTWPLVITPHCSTASHEGSTSNQPLVQGAQMNGGSDIPMTRVRTEEPSTIRSRRTLTAPAEEEPRRSFSLARTATVLFTPMKPVGKAPGVLKSIRSILTASWLNLLLVFIPISWAFNFADKEQHTLIFVFSFLAIIPLAKLLAFATDELSLRVGQTLAGLLNATLGNAVELIVAILALTKCQLTVVQSSLIGSILSNLLLVLGMCFFAGGIKFSEQGFGASATQLNSSLLTISVIAVLLPAAFRFTVTAQSDPDPGQDILKLSRGTAIIMLFIYASYLVFQLFSHTELYDDQSHDVIKSTKYKKHKKGEEQVDTPTTATDLENSEEPKEEEEEPQLSLYMTIGLLVVVTVFVAITAEWLVDSIDGLTDTGHISKEFVGVILLPIVGNAAEHVTAVSVSVKDKLTLSLGVAVGSSIQIALFVIPFIVTLAWWLGKPLTMLFDPYESIAVFLAVLTVNYATQDGKSNWLEGMILMCLYLILAVTFWYYRGARAPPFVPQYLEREPFLVLD</sequence>
<dbReference type="AlphaFoldDB" id="A0AAD7CJC4"/>
<keyword evidence="12" id="KW-0732">Signal</keyword>
<feature type="domain" description="Sodium/calcium exchanger membrane region" evidence="13">
    <location>
        <begin position="131"/>
        <end position="288"/>
    </location>
</feature>
<feature type="transmembrane region" description="Helical" evidence="10">
    <location>
        <begin position="472"/>
        <end position="492"/>
    </location>
</feature>
<feature type="domain" description="Sodium/calcium exchanger membrane region" evidence="13">
    <location>
        <begin position="348"/>
        <end position="490"/>
    </location>
</feature>
<evidence type="ECO:0000256" key="7">
    <source>
        <dbReference type="ARBA" id="ARBA00022989"/>
    </source>
</evidence>
<dbReference type="InterPro" id="IPR004837">
    <property type="entry name" value="NaCa_Exmemb"/>
</dbReference>
<evidence type="ECO:0000256" key="10">
    <source>
        <dbReference type="RuleBase" id="RU365028"/>
    </source>
</evidence>
<evidence type="ECO:0000256" key="11">
    <source>
        <dbReference type="SAM" id="MobiDB-lite"/>
    </source>
</evidence>
<organism evidence="14 15">
    <name type="scientific">Roridomyces roridus</name>
    <dbReference type="NCBI Taxonomy" id="1738132"/>
    <lineage>
        <taxon>Eukaryota</taxon>
        <taxon>Fungi</taxon>
        <taxon>Dikarya</taxon>
        <taxon>Basidiomycota</taxon>
        <taxon>Agaricomycotina</taxon>
        <taxon>Agaricomycetes</taxon>
        <taxon>Agaricomycetidae</taxon>
        <taxon>Agaricales</taxon>
        <taxon>Marasmiineae</taxon>
        <taxon>Mycenaceae</taxon>
        <taxon>Roridomyces</taxon>
    </lineage>
</organism>
<feature type="signal peptide" evidence="12">
    <location>
        <begin position="1"/>
        <end position="19"/>
    </location>
</feature>
<evidence type="ECO:0000256" key="4">
    <source>
        <dbReference type="ARBA" id="ARBA00022568"/>
    </source>
</evidence>
<feature type="transmembrane region" description="Helical" evidence="10">
    <location>
        <begin position="163"/>
        <end position="184"/>
    </location>
</feature>
<keyword evidence="5 10" id="KW-0812">Transmembrane</keyword>
<evidence type="ECO:0000313" key="14">
    <source>
        <dbReference type="EMBL" id="KAJ7650350.1"/>
    </source>
</evidence>